<organism evidence="2 3">
    <name type="scientific">Rossellomorea pakistanensis</name>
    <dbReference type="NCBI Taxonomy" id="992288"/>
    <lineage>
        <taxon>Bacteria</taxon>
        <taxon>Bacillati</taxon>
        <taxon>Bacillota</taxon>
        <taxon>Bacilli</taxon>
        <taxon>Bacillales</taxon>
        <taxon>Bacillaceae</taxon>
        <taxon>Rossellomorea</taxon>
    </lineage>
</organism>
<dbReference type="Proteomes" id="UP001646157">
    <property type="component" value="Unassembled WGS sequence"/>
</dbReference>
<evidence type="ECO:0000256" key="1">
    <source>
        <dbReference type="SAM" id="MobiDB-lite"/>
    </source>
</evidence>
<comment type="caution">
    <text evidence="2">The sequence shown here is derived from an EMBL/GenBank/DDBJ whole genome shotgun (WGS) entry which is preliminary data.</text>
</comment>
<feature type="compositionally biased region" description="Gly residues" evidence="1">
    <location>
        <begin position="38"/>
        <end position="50"/>
    </location>
</feature>
<gene>
    <name evidence="2" type="ORF">JOC86_001240</name>
</gene>
<sequence length="216" mass="23359">MRPGGHSPFRQGPGQMGGNPFGMMNNRRISRSSPFGTGQNGSGFGPSAGKRGGGILSKLLNKGGSSNLSRGLTGFERAPQAAGGSAVQSLLKPGSLNGFLNNTQQVLKTAQQVGPMIQQYGPMIQQYGPMVKNLPAMWKLYRGLKDVDSDNETETKDSSKNSNEHHPENNSSEESNMKSESKKKKKKKTKRKSSSDDSTVEKIKNNKRSSTPKLYI</sequence>
<dbReference type="InterPro" id="IPR025571">
    <property type="entry name" value="YqfQ"/>
</dbReference>
<dbReference type="Pfam" id="PF14181">
    <property type="entry name" value="YqfQ"/>
    <property type="match status" value="1"/>
</dbReference>
<feature type="compositionally biased region" description="Basic and acidic residues" evidence="1">
    <location>
        <begin position="193"/>
        <end position="204"/>
    </location>
</feature>
<feature type="region of interest" description="Disordered" evidence="1">
    <location>
        <begin position="1"/>
        <end position="50"/>
    </location>
</feature>
<dbReference type="RefSeq" id="WP_239587399.1">
    <property type="nucleotide sequence ID" value="NZ_JAFBDZ010000001.1"/>
</dbReference>
<protein>
    <submittedName>
        <fullName evidence="2">Sec-independent protein translocase protein TatA</fullName>
    </submittedName>
</protein>
<dbReference type="EMBL" id="JAFBDZ010000001">
    <property type="protein sequence ID" value="MBM7584703.1"/>
    <property type="molecule type" value="Genomic_DNA"/>
</dbReference>
<proteinExistence type="predicted"/>
<feature type="compositionally biased region" description="Basic residues" evidence="1">
    <location>
        <begin position="181"/>
        <end position="192"/>
    </location>
</feature>
<name>A0ABS2NA27_9BACI</name>
<reference evidence="2 3" key="1">
    <citation type="submission" date="2021-01" db="EMBL/GenBank/DDBJ databases">
        <title>Genomic Encyclopedia of Type Strains, Phase IV (KMG-IV): sequencing the most valuable type-strain genomes for metagenomic binning, comparative biology and taxonomic classification.</title>
        <authorList>
            <person name="Goeker M."/>
        </authorList>
    </citation>
    <scope>NUCLEOTIDE SEQUENCE [LARGE SCALE GENOMIC DNA]</scope>
    <source>
        <strain evidence="2 3">DSM 24834</strain>
    </source>
</reference>
<accession>A0ABS2NA27</accession>
<evidence type="ECO:0000313" key="2">
    <source>
        <dbReference type="EMBL" id="MBM7584703.1"/>
    </source>
</evidence>
<feature type="compositionally biased region" description="Basic and acidic residues" evidence="1">
    <location>
        <begin position="148"/>
        <end position="168"/>
    </location>
</feature>
<feature type="region of interest" description="Disordered" evidence="1">
    <location>
        <begin position="148"/>
        <end position="216"/>
    </location>
</feature>
<evidence type="ECO:0000313" key="3">
    <source>
        <dbReference type="Proteomes" id="UP001646157"/>
    </source>
</evidence>
<keyword evidence="3" id="KW-1185">Reference proteome</keyword>